<dbReference type="GO" id="GO:0006427">
    <property type="term" value="P:histidyl-tRNA aminoacylation"/>
    <property type="evidence" value="ECO:0007669"/>
    <property type="project" value="TreeGrafter"/>
</dbReference>
<dbReference type="ExpressionAtlas" id="A0A2K3N6J0">
    <property type="expression patterns" value="baseline"/>
</dbReference>
<dbReference type="GO" id="GO:0016301">
    <property type="term" value="F:kinase activity"/>
    <property type="evidence" value="ECO:0007669"/>
    <property type="project" value="UniProtKB-KW"/>
</dbReference>
<name>A0A2K3N6J0_TRIPR</name>
<sequence>TSLFRRYEVSYVYKRAVGHSSPNRYLQGDFDIVTPFTSASAEAEVVKVTKDIVTSFFDEDTCDIILNHAGLFPAIWSWTGIKVEDRPKVAELLSMMGSLNPYSSERTLMWQKIKRQLLQELGLVEPMVNNLEKLNLSCGSPVFALHQLREILPHDEVTSKALDELSKLVDRISWTENNVHIDPLMPTTESYHSGWFFQVYLKKDIEGDLLAVGGQYDDLLRQLRSREEYEENPPVGVGTSLKLETVIQNYSRWTVPRRVSL</sequence>
<feature type="domain" description="Class II Histidinyl-tRNA synthetase (HisRS)-like catalytic core" evidence="1">
    <location>
        <begin position="38"/>
        <end position="246"/>
    </location>
</feature>
<dbReference type="Pfam" id="PF13393">
    <property type="entry name" value="tRNA-synt_His"/>
    <property type="match status" value="1"/>
</dbReference>
<protein>
    <submittedName>
        <fullName evidence="2">Putative serine threonine-protein kinase GCN2-like protein</fullName>
    </submittedName>
</protein>
<dbReference type="PANTHER" id="PTHR11476:SF10">
    <property type="entry name" value="NON-SPECIFIC SERINE_THREONINE PROTEIN KINASE"/>
    <property type="match status" value="1"/>
</dbReference>
<dbReference type="GO" id="GO:0004821">
    <property type="term" value="F:histidine-tRNA ligase activity"/>
    <property type="evidence" value="ECO:0007669"/>
    <property type="project" value="TreeGrafter"/>
</dbReference>
<dbReference type="Gene3D" id="3.30.930.10">
    <property type="entry name" value="Bira Bifunctional Protein, Domain 2"/>
    <property type="match status" value="1"/>
</dbReference>
<dbReference type="GO" id="GO:0005739">
    <property type="term" value="C:mitochondrion"/>
    <property type="evidence" value="ECO:0007669"/>
    <property type="project" value="TreeGrafter"/>
</dbReference>
<dbReference type="PANTHER" id="PTHR11476">
    <property type="entry name" value="HISTIDYL-TRNA SYNTHETASE"/>
    <property type="match status" value="1"/>
</dbReference>
<dbReference type="STRING" id="57577.A0A2K3N6J0"/>
<feature type="non-terminal residue" evidence="2">
    <location>
        <position position="1"/>
    </location>
</feature>
<dbReference type="GO" id="GO:0003723">
    <property type="term" value="F:RNA binding"/>
    <property type="evidence" value="ECO:0007669"/>
    <property type="project" value="TreeGrafter"/>
</dbReference>
<comment type="caution">
    <text evidence="2">The sequence shown here is derived from an EMBL/GenBank/DDBJ whole genome shotgun (WGS) entry which is preliminary data.</text>
</comment>
<accession>A0A2K3N6J0</accession>
<dbReference type="Proteomes" id="UP000236291">
    <property type="component" value="Unassembled WGS sequence"/>
</dbReference>
<keyword evidence="2" id="KW-0418">Kinase</keyword>
<dbReference type="SUPFAM" id="SSF55681">
    <property type="entry name" value="Class II aaRS and biotin synthetases"/>
    <property type="match status" value="1"/>
</dbReference>
<proteinExistence type="predicted"/>
<organism evidence="2 3">
    <name type="scientific">Trifolium pratense</name>
    <name type="common">Red clover</name>
    <dbReference type="NCBI Taxonomy" id="57577"/>
    <lineage>
        <taxon>Eukaryota</taxon>
        <taxon>Viridiplantae</taxon>
        <taxon>Streptophyta</taxon>
        <taxon>Embryophyta</taxon>
        <taxon>Tracheophyta</taxon>
        <taxon>Spermatophyta</taxon>
        <taxon>Magnoliopsida</taxon>
        <taxon>eudicotyledons</taxon>
        <taxon>Gunneridae</taxon>
        <taxon>Pentapetalae</taxon>
        <taxon>rosids</taxon>
        <taxon>fabids</taxon>
        <taxon>Fabales</taxon>
        <taxon>Fabaceae</taxon>
        <taxon>Papilionoideae</taxon>
        <taxon>50 kb inversion clade</taxon>
        <taxon>NPAAA clade</taxon>
        <taxon>Hologalegina</taxon>
        <taxon>IRL clade</taxon>
        <taxon>Trifolieae</taxon>
        <taxon>Trifolium</taxon>
    </lineage>
</organism>
<keyword evidence="2" id="KW-0808">Transferase</keyword>
<dbReference type="GO" id="GO:0032543">
    <property type="term" value="P:mitochondrial translation"/>
    <property type="evidence" value="ECO:0007669"/>
    <property type="project" value="TreeGrafter"/>
</dbReference>
<dbReference type="GO" id="GO:0005829">
    <property type="term" value="C:cytosol"/>
    <property type="evidence" value="ECO:0007669"/>
    <property type="project" value="TreeGrafter"/>
</dbReference>
<gene>
    <name evidence="2" type="ORF">L195_g021888</name>
</gene>
<reference evidence="2 3" key="2">
    <citation type="journal article" date="2017" name="Front. Plant Sci.">
        <title>Gene Classification and Mining of Molecular Markers Useful in Red Clover (Trifolium pratense) Breeding.</title>
        <authorList>
            <person name="Istvanek J."/>
            <person name="Dluhosova J."/>
            <person name="Dluhos P."/>
            <person name="Patkova L."/>
            <person name="Nedelnik J."/>
            <person name="Repkova J."/>
        </authorList>
    </citation>
    <scope>NUCLEOTIDE SEQUENCE [LARGE SCALE GENOMIC DNA]</scope>
    <source>
        <strain evidence="3">cv. Tatra</strain>
        <tissue evidence="2">Young leaves</tissue>
    </source>
</reference>
<evidence type="ECO:0000313" key="2">
    <source>
        <dbReference type="EMBL" id="PNX98636.1"/>
    </source>
</evidence>
<dbReference type="AlphaFoldDB" id="A0A2K3N6J0"/>
<dbReference type="InterPro" id="IPR041715">
    <property type="entry name" value="HisRS-like_core"/>
</dbReference>
<evidence type="ECO:0000313" key="3">
    <source>
        <dbReference type="Proteomes" id="UP000236291"/>
    </source>
</evidence>
<dbReference type="InterPro" id="IPR045864">
    <property type="entry name" value="aa-tRNA-synth_II/BPL/LPL"/>
</dbReference>
<dbReference type="EMBL" id="ASHM01016863">
    <property type="protein sequence ID" value="PNX98636.1"/>
    <property type="molecule type" value="Genomic_DNA"/>
</dbReference>
<evidence type="ECO:0000259" key="1">
    <source>
        <dbReference type="Pfam" id="PF13393"/>
    </source>
</evidence>
<reference evidence="2 3" key="1">
    <citation type="journal article" date="2014" name="Am. J. Bot.">
        <title>Genome assembly and annotation for red clover (Trifolium pratense; Fabaceae).</title>
        <authorList>
            <person name="Istvanek J."/>
            <person name="Jaros M."/>
            <person name="Krenek A."/>
            <person name="Repkova J."/>
        </authorList>
    </citation>
    <scope>NUCLEOTIDE SEQUENCE [LARGE SCALE GENOMIC DNA]</scope>
    <source>
        <strain evidence="3">cv. Tatra</strain>
        <tissue evidence="2">Young leaves</tissue>
    </source>
</reference>